<proteinExistence type="predicted"/>
<accession>A0A1H8JAA9</accession>
<evidence type="ECO:0000313" key="3">
    <source>
        <dbReference type="Proteomes" id="UP000181951"/>
    </source>
</evidence>
<protein>
    <recommendedName>
        <fullName evidence="1">DUF4440 domain-containing protein</fullName>
    </recommendedName>
</protein>
<dbReference type="InterPro" id="IPR032710">
    <property type="entry name" value="NTF2-like_dom_sf"/>
</dbReference>
<evidence type="ECO:0000259" key="1">
    <source>
        <dbReference type="Pfam" id="PF14534"/>
    </source>
</evidence>
<dbReference type="RefSeq" id="WP_069466006.1">
    <property type="nucleotide sequence ID" value="NZ_FODD01000010.1"/>
</dbReference>
<evidence type="ECO:0000313" key="2">
    <source>
        <dbReference type="EMBL" id="SEN77843.1"/>
    </source>
</evidence>
<dbReference type="InterPro" id="IPR027843">
    <property type="entry name" value="DUF4440"/>
</dbReference>
<dbReference type="Gene3D" id="3.10.450.50">
    <property type="match status" value="1"/>
</dbReference>
<keyword evidence="3" id="KW-1185">Reference proteome</keyword>
<dbReference type="AlphaFoldDB" id="A0A1H8JAA9"/>
<reference evidence="2 3" key="1">
    <citation type="submission" date="2016-10" db="EMBL/GenBank/DDBJ databases">
        <authorList>
            <person name="de Groot N.N."/>
        </authorList>
    </citation>
    <scope>NUCLEOTIDE SEQUENCE [LARGE SCALE GENOMIC DNA]</scope>
    <source>
        <strain evidence="2 3">CGMCC 4.2026</strain>
    </source>
</reference>
<name>A0A1H8JAA9_9ACTN</name>
<feature type="domain" description="DUF4440" evidence="1">
    <location>
        <begin position="12"/>
        <end position="118"/>
    </location>
</feature>
<dbReference type="EMBL" id="FODD01000010">
    <property type="protein sequence ID" value="SEN77843.1"/>
    <property type="molecule type" value="Genomic_DNA"/>
</dbReference>
<dbReference type="SUPFAM" id="SSF54427">
    <property type="entry name" value="NTF2-like"/>
    <property type="match status" value="1"/>
</dbReference>
<dbReference type="Pfam" id="PF14534">
    <property type="entry name" value="DUF4440"/>
    <property type="match status" value="1"/>
</dbReference>
<dbReference type="Proteomes" id="UP000181951">
    <property type="component" value="Unassembled WGS sequence"/>
</dbReference>
<gene>
    <name evidence="2" type="ORF">SAMN05216267_101012</name>
</gene>
<dbReference type="OrthoDB" id="3578550at2"/>
<sequence length="137" mass="14545">MGTAQGDLVAALHEAEQRLQTAVRSGDVEVLDVLMDDRAVYTGPDGRSFTKDEDLTAHRSRALAVDVLDQHDLQVTVVGATGVTRLLASLQGTAAGTPFAARLRYTRTWVHTDGIWRVLAAHASAAPDTLPGLSAAE</sequence>
<dbReference type="STRING" id="310780.SAMN05216267_101012"/>
<organism evidence="2 3">
    <name type="scientific">Actinacidiphila rubida</name>
    <dbReference type="NCBI Taxonomy" id="310780"/>
    <lineage>
        <taxon>Bacteria</taxon>
        <taxon>Bacillati</taxon>
        <taxon>Actinomycetota</taxon>
        <taxon>Actinomycetes</taxon>
        <taxon>Kitasatosporales</taxon>
        <taxon>Streptomycetaceae</taxon>
        <taxon>Actinacidiphila</taxon>
    </lineage>
</organism>